<keyword evidence="3" id="KW-1185">Reference proteome</keyword>
<dbReference type="PROSITE" id="PS50011">
    <property type="entry name" value="PROTEIN_KINASE_DOM"/>
    <property type="match status" value="1"/>
</dbReference>
<evidence type="ECO:0000313" key="2">
    <source>
        <dbReference type="EMBL" id="KAF9449644.1"/>
    </source>
</evidence>
<reference evidence="2" key="1">
    <citation type="submission" date="2020-11" db="EMBL/GenBank/DDBJ databases">
        <authorList>
            <consortium name="DOE Joint Genome Institute"/>
            <person name="Ahrendt S."/>
            <person name="Riley R."/>
            <person name="Andreopoulos W."/>
            <person name="Labutti K."/>
            <person name="Pangilinan J."/>
            <person name="Ruiz-Duenas F.J."/>
            <person name="Barrasa J.M."/>
            <person name="Sanchez-Garcia M."/>
            <person name="Camarero S."/>
            <person name="Miyauchi S."/>
            <person name="Serrano A."/>
            <person name="Linde D."/>
            <person name="Babiker R."/>
            <person name="Drula E."/>
            <person name="Ayuso-Fernandez I."/>
            <person name="Pacheco R."/>
            <person name="Padilla G."/>
            <person name="Ferreira P."/>
            <person name="Barriuso J."/>
            <person name="Kellner H."/>
            <person name="Castanera R."/>
            <person name="Alfaro M."/>
            <person name="Ramirez L."/>
            <person name="Pisabarro A.G."/>
            <person name="Kuo A."/>
            <person name="Tritt A."/>
            <person name="Lipzen A."/>
            <person name="He G."/>
            <person name="Yan M."/>
            <person name="Ng V."/>
            <person name="Cullen D."/>
            <person name="Martin F."/>
            <person name="Rosso M.-N."/>
            <person name="Henrissat B."/>
            <person name="Hibbett D."/>
            <person name="Martinez A.T."/>
            <person name="Grigoriev I.V."/>
        </authorList>
    </citation>
    <scope>NUCLEOTIDE SEQUENCE</scope>
    <source>
        <strain evidence="2">MF-IS2</strain>
    </source>
</reference>
<evidence type="ECO:0000259" key="1">
    <source>
        <dbReference type="PROSITE" id="PS50011"/>
    </source>
</evidence>
<sequence length="300" mass="34405">MNQPLPQLYLPEGAINRQDIQSFGTSAHSDVTRGQLDHRIVSIKHIRLRVDQIPFFGRSQLEHKVVNQWRRASHQNVLPFLGLWDYSPCPLPAIVTPHVKWNIIDYLGVVPNADKYVLVSYVARALEYMHKQSPPILHGNIKGSNILVDEAGRVYLSDIGVYEALSLPNQVDLEVRWKAPEKLLNNQPHSAACDVWSFAMTILEVFTRRQPFHEIAHEAVVIIVVAQGQRPARPPRALMPDDILWQLLGQCWEVSPCDRPQIAQVVLWLRLLKEQSRVPYDKSNQPNERSFGHIHSETWI</sequence>
<dbReference type="GO" id="GO:0005524">
    <property type="term" value="F:ATP binding"/>
    <property type="evidence" value="ECO:0007669"/>
    <property type="project" value="InterPro"/>
</dbReference>
<dbReference type="InterPro" id="IPR001245">
    <property type="entry name" value="Ser-Thr/Tyr_kinase_cat_dom"/>
</dbReference>
<comment type="caution">
    <text evidence="2">The sequence shown here is derived from an EMBL/GenBank/DDBJ whole genome shotgun (WGS) entry which is preliminary data.</text>
</comment>
<protein>
    <submittedName>
        <fullName evidence="2">Kinase-like protein</fullName>
    </submittedName>
</protein>
<keyword evidence="2" id="KW-0808">Transferase</keyword>
<name>A0A9P5XEP9_9AGAR</name>
<dbReference type="InterPro" id="IPR011009">
    <property type="entry name" value="Kinase-like_dom_sf"/>
</dbReference>
<dbReference type="PANTHER" id="PTHR44329">
    <property type="entry name" value="SERINE/THREONINE-PROTEIN KINASE TNNI3K-RELATED"/>
    <property type="match status" value="1"/>
</dbReference>
<gene>
    <name evidence="2" type="ORF">P691DRAFT_812055</name>
</gene>
<proteinExistence type="predicted"/>
<dbReference type="Gene3D" id="1.10.510.10">
    <property type="entry name" value="Transferase(Phosphotransferase) domain 1"/>
    <property type="match status" value="1"/>
</dbReference>
<dbReference type="GO" id="GO:0004674">
    <property type="term" value="F:protein serine/threonine kinase activity"/>
    <property type="evidence" value="ECO:0007669"/>
    <property type="project" value="TreeGrafter"/>
</dbReference>
<dbReference type="AlphaFoldDB" id="A0A9P5XEP9"/>
<dbReference type="OrthoDB" id="538607at2759"/>
<dbReference type="InterPro" id="IPR000719">
    <property type="entry name" value="Prot_kinase_dom"/>
</dbReference>
<dbReference type="Proteomes" id="UP000807342">
    <property type="component" value="Unassembled WGS sequence"/>
</dbReference>
<dbReference type="InterPro" id="IPR051681">
    <property type="entry name" value="Ser/Thr_Kinases-Pseudokinases"/>
</dbReference>
<feature type="domain" description="Protein kinase" evidence="1">
    <location>
        <begin position="17"/>
        <end position="272"/>
    </location>
</feature>
<evidence type="ECO:0000313" key="3">
    <source>
        <dbReference type="Proteomes" id="UP000807342"/>
    </source>
</evidence>
<dbReference type="Pfam" id="PF07714">
    <property type="entry name" value="PK_Tyr_Ser-Thr"/>
    <property type="match status" value="1"/>
</dbReference>
<dbReference type="SUPFAM" id="SSF56112">
    <property type="entry name" value="Protein kinase-like (PK-like)"/>
    <property type="match status" value="1"/>
</dbReference>
<accession>A0A9P5XEP9</accession>
<organism evidence="2 3">
    <name type="scientific">Macrolepiota fuliginosa MF-IS2</name>
    <dbReference type="NCBI Taxonomy" id="1400762"/>
    <lineage>
        <taxon>Eukaryota</taxon>
        <taxon>Fungi</taxon>
        <taxon>Dikarya</taxon>
        <taxon>Basidiomycota</taxon>
        <taxon>Agaricomycotina</taxon>
        <taxon>Agaricomycetes</taxon>
        <taxon>Agaricomycetidae</taxon>
        <taxon>Agaricales</taxon>
        <taxon>Agaricineae</taxon>
        <taxon>Agaricaceae</taxon>
        <taxon>Macrolepiota</taxon>
    </lineage>
</organism>
<keyword evidence="2" id="KW-0418">Kinase</keyword>
<dbReference type="EMBL" id="MU151124">
    <property type="protein sequence ID" value="KAF9449644.1"/>
    <property type="molecule type" value="Genomic_DNA"/>
</dbReference>